<reference evidence="1" key="2">
    <citation type="journal article" date="2015" name="Data Brief">
        <title>Shoot transcriptome of the giant reed, Arundo donax.</title>
        <authorList>
            <person name="Barrero R.A."/>
            <person name="Guerrero F.D."/>
            <person name="Moolhuijzen P."/>
            <person name="Goolsby J.A."/>
            <person name="Tidwell J."/>
            <person name="Bellgard S.E."/>
            <person name="Bellgard M.I."/>
        </authorList>
    </citation>
    <scope>NUCLEOTIDE SEQUENCE</scope>
    <source>
        <tissue evidence="1">Shoot tissue taken approximately 20 cm above the soil surface</tissue>
    </source>
</reference>
<dbReference type="EMBL" id="GBRH01253054">
    <property type="protein sequence ID" value="JAD44841.1"/>
    <property type="molecule type" value="Transcribed_RNA"/>
</dbReference>
<name>A0A0A9A174_ARUDO</name>
<evidence type="ECO:0000313" key="1">
    <source>
        <dbReference type="EMBL" id="JAD44841.1"/>
    </source>
</evidence>
<reference evidence="1" key="1">
    <citation type="submission" date="2014-09" db="EMBL/GenBank/DDBJ databases">
        <authorList>
            <person name="Magalhaes I.L.F."/>
            <person name="Oliveira U."/>
            <person name="Santos F.R."/>
            <person name="Vidigal T.H.D.A."/>
            <person name="Brescovit A.D."/>
            <person name="Santos A.J."/>
        </authorList>
    </citation>
    <scope>NUCLEOTIDE SEQUENCE</scope>
    <source>
        <tissue evidence="1">Shoot tissue taken approximately 20 cm above the soil surface</tissue>
    </source>
</reference>
<proteinExistence type="predicted"/>
<protein>
    <submittedName>
        <fullName evidence="1">Uncharacterized protein</fullName>
    </submittedName>
</protein>
<dbReference type="AlphaFoldDB" id="A0A0A9A174"/>
<accession>A0A0A9A174</accession>
<sequence>MHPYFDTCASNTLPTCAEDGGYTCILYLGIVRDLNTLLY</sequence>
<organism evidence="1">
    <name type="scientific">Arundo donax</name>
    <name type="common">Giant reed</name>
    <name type="synonym">Donax arundinaceus</name>
    <dbReference type="NCBI Taxonomy" id="35708"/>
    <lineage>
        <taxon>Eukaryota</taxon>
        <taxon>Viridiplantae</taxon>
        <taxon>Streptophyta</taxon>
        <taxon>Embryophyta</taxon>
        <taxon>Tracheophyta</taxon>
        <taxon>Spermatophyta</taxon>
        <taxon>Magnoliopsida</taxon>
        <taxon>Liliopsida</taxon>
        <taxon>Poales</taxon>
        <taxon>Poaceae</taxon>
        <taxon>PACMAD clade</taxon>
        <taxon>Arundinoideae</taxon>
        <taxon>Arundineae</taxon>
        <taxon>Arundo</taxon>
    </lineage>
</organism>